<dbReference type="AlphaFoldDB" id="A0A4R4VNE4"/>
<keyword evidence="1" id="KW-1133">Transmembrane helix</keyword>
<reference evidence="2 3" key="1">
    <citation type="submission" date="2019-03" db="EMBL/GenBank/DDBJ databases">
        <title>Draft genome sequences of novel Actinobacteria.</title>
        <authorList>
            <person name="Sahin N."/>
            <person name="Ay H."/>
            <person name="Saygin H."/>
        </authorList>
    </citation>
    <scope>NUCLEOTIDE SEQUENCE [LARGE SCALE GENOMIC DNA]</scope>
    <source>
        <strain evidence="2 3">KC712</strain>
    </source>
</reference>
<keyword evidence="1" id="KW-0472">Membrane</keyword>
<keyword evidence="1" id="KW-0812">Transmembrane</keyword>
<accession>A0A4R4VNE4</accession>
<evidence type="ECO:0000313" key="2">
    <source>
        <dbReference type="EMBL" id="TDD03964.1"/>
    </source>
</evidence>
<feature type="transmembrane region" description="Helical" evidence="1">
    <location>
        <begin position="68"/>
        <end position="86"/>
    </location>
</feature>
<feature type="transmembrane region" description="Helical" evidence="1">
    <location>
        <begin position="160"/>
        <end position="189"/>
    </location>
</feature>
<dbReference type="PANTHER" id="PTHR30071:SF1">
    <property type="entry name" value="CYTOCHROME B_B6 PROTEIN-RELATED"/>
    <property type="match status" value="1"/>
</dbReference>
<feature type="transmembrane region" description="Helical" evidence="1">
    <location>
        <begin position="129"/>
        <end position="148"/>
    </location>
</feature>
<dbReference type="GO" id="GO:0020037">
    <property type="term" value="F:heme binding"/>
    <property type="evidence" value="ECO:0007669"/>
    <property type="project" value="InterPro"/>
</dbReference>
<feature type="transmembrane region" description="Helical" evidence="1">
    <location>
        <begin position="98"/>
        <end position="117"/>
    </location>
</feature>
<dbReference type="Proteomes" id="UP000294543">
    <property type="component" value="Unassembled WGS sequence"/>
</dbReference>
<protein>
    <recommendedName>
        <fullName evidence="4">C-type cytochrome biogenesis protein CcsB</fullName>
    </recommendedName>
</protein>
<dbReference type="GO" id="GO:0017004">
    <property type="term" value="P:cytochrome complex assembly"/>
    <property type="evidence" value="ECO:0007669"/>
    <property type="project" value="InterPro"/>
</dbReference>
<feature type="transmembrane region" description="Helical" evidence="1">
    <location>
        <begin position="12"/>
        <end position="30"/>
    </location>
</feature>
<evidence type="ECO:0000256" key="1">
    <source>
        <dbReference type="SAM" id="Phobius"/>
    </source>
</evidence>
<dbReference type="OrthoDB" id="9814290at2"/>
<dbReference type="InterPro" id="IPR045062">
    <property type="entry name" value="Cyt_c_biogenesis_CcsA/CcmC"/>
</dbReference>
<keyword evidence="3" id="KW-1185">Reference proteome</keyword>
<dbReference type="GO" id="GO:0005886">
    <property type="term" value="C:plasma membrane"/>
    <property type="evidence" value="ECO:0007669"/>
    <property type="project" value="TreeGrafter"/>
</dbReference>
<gene>
    <name evidence="2" type="ORF">E1294_50435</name>
</gene>
<proteinExistence type="predicted"/>
<organism evidence="2 3">
    <name type="scientific">Nonomuraea diastatica</name>
    <dbReference type="NCBI Taxonomy" id="1848329"/>
    <lineage>
        <taxon>Bacteria</taxon>
        <taxon>Bacillati</taxon>
        <taxon>Actinomycetota</taxon>
        <taxon>Actinomycetes</taxon>
        <taxon>Streptosporangiales</taxon>
        <taxon>Streptosporangiaceae</taxon>
        <taxon>Nonomuraea</taxon>
    </lineage>
</organism>
<sequence>MSQLLAGSSDIMLFTAMIGYALALLAYAAAQVPGRRREHDQAVPARVLVPAAATPPPMPPPDTSSPRLASRCMLVAVLLHAAAMAVRGAATGTVPLGTMYEFVTASALAVSVSYLLLTRTRPEARALGLYVAGGVAAAPGSAVTGLYTEAGPLIPALRSGWLAIHVTAAVAASGAFTLGAITSVSFLYARRHGAETDPQPQVVMEA</sequence>
<evidence type="ECO:0000313" key="3">
    <source>
        <dbReference type="Proteomes" id="UP000294543"/>
    </source>
</evidence>
<evidence type="ECO:0008006" key="4">
    <source>
        <dbReference type="Google" id="ProtNLM"/>
    </source>
</evidence>
<dbReference type="PANTHER" id="PTHR30071">
    <property type="entry name" value="HEME EXPORTER PROTEIN C"/>
    <property type="match status" value="1"/>
</dbReference>
<comment type="caution">
    <text evidence="2">The sequence shown here is derived from an EMBL/GenBank/DDBJ whole genome shotgun (WGS) entry which is preliminary data.</text>
</comment>
<dbReference type="EMBL" id="SMKP01000317">
    <property type="protein sequence ID" value="TDD03964.1"/>
    <property type="molecule type" value="Genomic_DNA"/>
</dbReference>
<dbReference type="RefSeq" id="WP_132519995.1">
    <property type="nucleotide sequence ID" value="NZ_SMKP01000317.1"/>
</dbReference>
<name>A0A4R4VNE4_9ACTN</name>